<evidence type="ECO:0000259" key="6">
    <source>
        <dbReference type="PROSITE" id="PS51705"/>
    </source>
</evidence>
<evidence type="ECO:0000256" key="2">
    <source>
        <dbReference type="ARBA" id="ARBA00022741"/>
    </source>
</evidence>
<evidence type="ECO:0000256" key="1">
    <source>
        <dbReference type="ARBA" id="ARBA00022723"/>
    </source>
</evidence>
<dbReference type="Proteomes" id="UP000694621">
    <property type="component" value="Unplaced"/>
</dbReference>
<dbReference type="Pfam" id="PF01926">
    <property type="entry name" value="MMR_HSR1"/>
    <property type="match status" value="1"/>
</dbReference>
<dbReference type="GeneID" id="103035228"/>
<reference evidence="7" key="1">
    <citation type="submission" date="2025-08" db="UniProtKB">
        <authorList>
            <consortium name="Ensembl"/>
        </authorList>
    </citation>
    <scope>IDENTIFICATION</scope>
</reference>
<evidence type="ECO:0000313" key="8">
    <source>
        <dbReference type="Proteomes" id="UP000694621"/>
    </source>
</evidence>
<dbReference type="PROSITE" id="PS51705">
    <property type="entry name" value="G_HFLX"/>
    <property type="match status" value="1"/>
</dbReference>
<evidence type="ECO:0000313" key="7">
    <source>
        <dbReference type="Ensembl" id="ENSAMXP00005026015.1"/>
    </source>
</evidence>
<evidence type="ECO:0000256" key="5">
    <source>
        <dbReference type="ARBA" id="ARBA00070394"/>
    </source>
</evidence>
<keyword evidence="3" id="KW-0460">Magnesium</keyword>
<organism evidence="7 8">
    <name type="scientific">Astyanax mexicanus</name>
    <name type="common">Blind cave fish</name>
    <name type="synonym">Astyanax fasciatus mexicanus</name>
    <dbReference type="NCBI Taxonomy" id="7994"/>
    <lineage>
        <taxon>Eukaryota</taxon>
        <taxon>Metazoa</taxon>
        <taxon>Chordata</taxon>
        <taxon>Craniata</taxon>
        <taxon>Vertebrata</taxon>
        <taxon>Euteleostomi</taxon>
        <taxon>Actinopterygii</taxon>
        <taxon>Neopterygii</taxon>
        <taxon>Teleostei</taxon>
        <taxon>Ostariophysi</taxon>
        <taxon>Characiformes</taxon>
        <taxon>Characoidei</taxon>
        <taxon>Acestrorhamphidae</taxon>
        <taxon>Acestrorhamphinae</taxon>
        <taxon>Astyanax</taxon>
    </lineage>
</organism>
<accession>A0A8B9JTA2</accession>
<dbReference type="Gene3D" id="3.40.50.11060">
    <property type="entry name" value="GTPase HflX, N-terminal domain"/>
    <property type="match status" value="1"/>
</dbReference>
<sequence length="552" mass="62550">MDPRRSSLMFRHVLVVCRLAGRRCSLWTNHNEQRFISIQTKHPFTLLNPLLPCPAQSLKTAYRNLHSLQSYLQSRAFSLTLSQFKSKNHSSGDEYVDEVEGANEEDFSGDTEVEELFQQQVPTGIGEEDHRVFIVHPDVKWGQKKQYLTTAKLQMDEAIGLVNTLQNWSVVDKIILSTKTPEKKRIFGKGNFQLLTEKIRKTAGVTAVFMNVEQLSPLSEKDMQEAWGVKVFDRYSLVLHIFRRNARTKEAKLQISLAEIPLLKSRLKNEVANLDQQGGGSRYIMGSGETLYEVQQRLLKEREMKIRSALQRLRKKRHLLRSHRKHKDFPVVSVMGYTNCGKTTLIKALTGDSGLQPKDQLFATLDVTVHGGQLPSHMTVLYVDTIGFLSQLPHQLIDSFSATLEDVAHSDLIVHVRDISHPETVNQKVNVLNVLKNLQIPEKLMNSIIEVHNKIDLVESYESSEPEAVPISALKEMGLEALKQRVEEAVVKSTGKQTITLKVQLNSPQLGWLYKEATVQEVCDVGDDCTANVKVIISAAAYGRYRKLFQVT</sequence>
<dbReference type="FunFam" id="3.40.50.300:FF:000886">
    <property type="entry name" value="Putative GTP-binding protein 6"/>
    <property type="match status" value="1"/>
</dbReference>
<dbReference type="Pfam" id="PF16360">
    <property type="entry name" value="GTP-bdg_M"/>
    <property type="match status" value="1"/>
</dbReference>
<dbReference type="GO" id="GO:0005737">
    <property type="term" value="C:cytoplasm"/>
    <property type="evidence" value="ECO:0007669"/>
    <property type="project" value="TreeGrafter"/>
</dbReference>
<dbReference type="InterPro" id="IPR016496">
    <property type="entry name" value="GTPase_HflX"/>
</dbReference>
<dbReference type="OMA" id="IDVANKC"/>
<dbReference type="CTD" id="8225"/>
<dbReference type="Ensembl" id="ENSAMXT00005028655.1">
    <property type="protein sequence ID" value="ENSAMXP00005026015.1"/>
    <property type="gene ID" value="ENSAMXG00005013109.1"/>
</dbReference>
<name>A0A8B9JTA2_ASTMX</name>
<dbReference type="SUPFAM" id="SSF52540">
    <property type="entry name" value="P-loop containing nucleoside triphosphate hydrolases"/>
    <property type="match status" value="1"/>
</dbReference>
<dbReference type="InterPro" id="IPR042108">
    <property type="entry name" value="GTPase_HflX_N_sf"/>
</dbReference>
<dbReference type="GO" id="GO:0005525">
    <property type="term" value="F:GTP binding"/>
    <property type="evidence" value="ECO:0007669"/>
    <property type="project" value="UniProtKB-KW"/>
</dbReference>
<dbReference type="PANTHER" id="PTHR10229">
    <property type="entry name" value="GTP-BINDING PROTEIN HFLX"/>
    <property type="match status" value="1"/>
</dbReference>
<dbReference type="CDD" id="cd01878">
    <property type="entry name" value="HflX"/>
    <property type="match status" value="1"/>
</dbReference>
<dbReference type="KEGG" id="amex:103035228"/>
<dbReference type="PANTHER" id="PTHR10229:SF0">
    <property type="entry name" value="GTP-BINDING PROTEIN 6-RELATED"/>
    <property type="match status" value="1"/>
</dbReference>
<dbReference type="GO" id="GO:0046872">
    <property type="term" value="F:metal ion binding"/>
    <property type="evidence" value="ECO:0007669"/>
    <property type="project" value="UniProtKB-KW"/>
</dbReference>
<gene>
    <name evidence="7" type="primary">gtpbp6</name>
</gene>
<feature type="domain" description="Hflx-type G" evidence="6">
    <location>
        <begin position="330"/>
        <end position="494"/>
    </location>
</feature>
<dbReference type="Pfam" id="PF13167">
    <property type="entry name" value="GTP-bdg_N"/>
    <property type="match status" value="1"/>
</dbReference>
<dbReference type="InterPro" id="IPR030394">
    <property type="entry name" value="G_HFLX_dom"/>
</dbReference>
<dbReference type="InterPro" id="IPR032305">
    <property type="entry name" value="GTP-bd_M"/>
</dbReference>
<dbReference type="InterPro" id="IPR006073">
    <property type="entry name" value="GTP-bd"/>
</dbReference>
<dbReference type="NCBIfam" id="TIGR03156">
    <property type="entry name" value="GTP_HflX"/>
    <property type="match status" value="1"/>
</dbReference>
<dbReference type="Gene3D" id="3.40.50.300">
    <property type="entry name" value="P-loop containing nucleotide triphosphate hydrolases"/>
    <property type="match status" value="1"/>
</dbReference>
<evidence type="ECO:0000256" key="3">
    <source>
        <dbReference type="ARBA" id="ARBA00022842"/>
    </source>
</evidence>
<keyword evidence="2" id="KW-0547">Nucleotide-binding</keyword>
<keyword evidence="4" id="KW-0342">GTP-binding</keyword>
<dbReference type="InterPro" id="IPR027417">
    <property type="entry name" value="P-loop_NTPase"/>
</dbReference>
<dbReference type="InterPro" id="IPR025121">
    <property type="entry name" value="GTPase_HflX_N"/>
</dbReference>
<dbReference type="AlphaFoldDB" id="A0A8B9JTA2"/>
<evidence type="ECO:0000256" key="4">
    <source>
        <dbReference type="ARBA" id="ARBA00023134"/>
    </source>
</evidence>
<proteinExistence type="predicted"/>
<protein>
    <recommendedName>
        <fullName evidence="5">Putative GTP-binding protein 6</fullName>
    </recommendedName>
</protein>
<keyword evidence="1" id="KW-0479">Metal-binding</keyword>
<dbReference type="GO" id="GO:0043022">
    <property type="term" value="F:ribosome binding"/>
    <property type="evidence" value="ECO:0007669"/>
    <property type="project" value="TreeGrafter"/>
</dbReference>
<dbReference type="FunFam" id="3.40.50.11060:FF:000002">
    <property type="entry name" value="GTP binding protein 6 (putative)"/>
    <property type="match status" value="1"/>
</dbReference>